<feature type="compositionally biased region" description="Basic and acidic residues" evidence="2">
    <location>
        <begin position="346"/>
        <end position="368"/>
    </location>
</feature>
<organism evidence="4 5">
    <name type="scientific">Alternaria dauci</name>
    <dbReference type="NCBI Taxonomy" id="48095"/>
    <lineage>
        <taxon>Eukaryota</taxon>
        <taxon>Fungi</taxon>
        <taxon>Dikarya</taxon>
        <taxon>Ascomycota</taxon>
        <taxon>Pezizomycotina</taxon>
        <taxon>Dothideomycetes</taxon>
        <taxon>Pleosporomycetidae</taxon>
        <taxon>Pleosporales</taxon>
        <taxon>Pleosporineae</taxon>
        <taxon>Pleosporaceae</taxon>
        <taxon>Alternaria</taxon>
        <taxon>Alternaria sect. Porri</taxon>
    </lineage>
</organism>
<protein>
    <submittedName>
        <fullName evidence="4">Uncharacterized protein</fullName>
    </submittedName>
</protein>
<sequence>MDTYTSTRHALDAPPDTPDVVIFIVSVIIAFLSGIFFIDWIRRVHDIVVQHRWHAAQMKGLERSFGASEELYKLFTSMQSSINELHVKVDDASGYIKNQSDRIDEINHARDQIQEQQHQTFDIERHPVLQPSIEGSAQDFGELLVAVQTLQDTFRSSGLQKDSLQQMEGKMENLSKYNDELKYINTELRDEMERVEESAKNSMTELEQLRQVLADKNVSEKRLNDDHENVLSELQDLKPRLSSVEKELSKRDGEVRNMQRLHESTLTIAATNDAKIEELNKRLVTEANQVIELHTERDSLRKENESMSHQMRVLEEEWSQDKQQLDHLTNELNAAKKEKADLEKGLERLNQTEERQDDVLEYDADARDGSSTVSPRQTKDSEADADRQTTTPPQPVASEETSQGEPGPQPTEDLDTTPMAEYADNPEEEEDFEQHADANEEIEESTEAAFSPGHSPTQTMPEAPIESQYASDDNRSEDAMDPIASDSEPDNSPATPPAMSDLEKD</sequence>
<comment type="caution">
    <text evidence="4">The sequence shown here is derived from an EMBL/GenBank/DDBJ whole genome shotgun (WGS) entry which is preliminary data.</text>
</comment>
<evidence type="ECO:0000256" key="2">
    <source>
        <dbReference type="SAM" id="MobiDB-lite"/>
    </source>
</evidence>
<keyword evidence="5" id="KW-1185">Reference proteome</keyword>
<keyword evidence="3" id="KW-0472">Membrane</keyword>
<dbReference type="Proteomes" id="UP001578633">
    <property type="component" value="Chromosome 2"/>
</dbReference>
<dbReference type="EMBL" id="JBHGVX010000002">
    <property type="protein sequence ID" value="KAL1798804.1"/>
    <property type="molecule type" value="Genomic_DNA"/>
</dbReference>
<accession>A0ABR3UR44</accession>
<feature type="compositionally biased region" description="Basic and acidic residues" evidence="2">
    <location>
        <begin position="377"/>
        <end position="387"/>
    </location>
</feature>
<name>A0ABR3UR44_9PLEO</name>
<dbReference type="RefSeq" id="XP_069309388.1">
    <property type="nucleotide sequence ID" value="XM_069449628.1"/>
</dbReference>
<evidence type="ECO:0000313" key="4">
    <source>
        <dbReference type="EMBL" id="KAL1798804.1"/>
    </source>
</evidence>
<evidence type="ECO:0000256" key="3">
    <source>
        <dbReference type="SAM" id="Phobius"/>
    </source>
</evidence>
<keyword evidence="3" id="KW-0812">Transmembrane</keyword>
<evidence type="ECO:0000256" key="1">
    <source>
        <dbReference type="SAM" id="Coils"/>
    </source>
</evidence>
<feature type="transmembrane region" description="Helical" evidence="3">
    <location>
        <begin position="20"/>
        <end position="41"/>
    </location>
</feature>
<keyword evidence="1" id="KW-0175">Coiled coil</keyword>
<dbReference type="GeneID" id="96083163"/>
<feature type="coiled-coil region" evidence="1">
    <location>
        <begin position="178"/>
        <end position="212"/>
    </location>
</feature>
<gene>
    <name evidence="4" type="ORF">ACET3X_002841</name>
</gene>
<keyword evidence="3" id="KW-1133">Transmembrane helix</keyword>
<reference evidence="4 5" key="1">
    <citation type="submission" date="2024-09" db="EMBL/GenBank/DDBJ databases">
        <title>T2T genomes of carrot and Alternaria dauci and their utility for understanding host-pathogen interaction during carrot leaf blight disease.</title>
        <authorList>
            <person name="Liu W."/>
            <person name="Xu S."/>
            <person name="Ou C."/>
            <person name="Liu X."/>
            <person name="Zhuang F."/>
            <person name="Deng X.W."/>
        </authorList>
    </citation>
    <scope>NUCLEOTIDE SEQUENCE [LARGE SCALE GENOMIC DNA]</scope>
    <source>
        <strain evidence="4 5">A2016</strain>
    </source>
</reference>
<feature type="region of interest" description="Disordered" evidence="2">
    <location>
        <begin position="346"/>
        <end position="505"/>
    </location>
</feature>
<evidence type="ECO:0000313" key="5">
    <source>
        <dbReference type="Proteomes" id="UP001578633"/>
    </source>
</evidence>
<proteinExistence type="predicted"/>